<comment type="function">
    <text evidence="1">Required for the association between the dense viroplasm and the viral membranes to form the mature virion (MV).</text>
</comment>
<gene>
    <name evidence="3" type="primary">137</name>
</gene>
<keyword evidence="2" id="KW-0597">Phosphoprotein</keyword>
<accession>A0A097IVV6</accession>
<evidence type="ECO:0000313" key="3">
    <source>
        <dbReference type="EMBL" id="AIT70752.1"/>
    </source>
</evidence>
<proteinExistence type="predicted"/>
<evidence type="ECO:0000256" key="2">
    <source>
        <dbReference type="ARBA" id="ARBA00022553"/>
    </source>
</evidence>
<reference evidence="3 4" key="1">
    <citation type="submission" date="2014-09" db="EMBL/GenBank/DDBJ databases">
        <title>Complete Genome Sequence of the Embu Virus Strain SPAn 880.</title>
        <authorList>
            <person name="Ibrahim M.S."/>
            <person name="Antwerpen M.H."/>
            <person name="Georgi E."/>
            <person name="Vette P."/>
            <person name="Zoeller G."/>
            <person name="Meyer H."/>
        </authorList>
    </citation>
    <scope>NUCLEOTIDE SEQUENCE [LARGE SCALE GENOMIC DNA]</scope>
    <source>
        <strain evidence="3">SPAn880</strain>
    </source>
</reference>
<dbReference type="Pfam" id="PF06015">
    <property type="entry name" value="Chordopox_A30L"/>
    <property type="match status" value="1"/>
</dbReference>
<name>A0A097IVV6_9POXV</name>
<protein>
    <submittedName>
        <fullName evidence="3">Virion assembly protein</fullName>
    </submittedName>
</protein>
<sequence length="70" mass="8116">MEEDINESNFIHLLKNISNNTSIENSEVSAILTTIREIIAQINLRILSINKKSKKNTLHQGEHQNYAQRR</sequence>
<organism evidence="3 4">
    <name type="scientific">Cotia virus</name>
    <dbReference type="NCBI Taxonomy" id="39444"/>
    <lineage>
        <taxon>Viruses</taxon>
        <taxon>Varidnaviria</taxon>
        <taxon>Bamfordvirae</taxon>
        <taxon>Nucleocytoviricota</taxon>
        <taxon>Pokkesviricetes</taxon>
        <taxon>Chitovirales</taxon>
        <taxon>Poxviridae</taxon>
        <taxon>Chordopoxvirinae</taxon>
        <taxon>Oryzopoxvirus</taxon>
        <taxon>Oryzopoxvirus cotia</taxon>
    </lineage>
</organism>
<dbReference type="Proteomes" id="UP000121784">
    <property type="component" value="Segment"/>
</dbReference>
<dbReference type="InterPro" id="IPR009257">
    <property type="entry name" value="Chordopox_A30L"/>
</dbReference>
<evidence type="ECO:0000256" key="1">
    <source>
        <dbReference type="ARBA" id="ARBA00003527"/>
    </source>
</evidence>
<evidence type="ECO:0000313" key="4">
    <source>
        <dbReference type="Proteomes" id="UP000121784"/>
    </source>
</evidence>
<dbReference type="EMBL" id="KM595078">
    <property type="protein sequence ID" value="AIT70752.1"/>
    <property type="molecule type" value="Genomic_DNA"/>
</dbReference>